<dbReference type="Gene3D" id="3.40.1490.10">
    <property type="entry name" value="Bit1"/>
    <property type="match status" value="1"/>
</dbReference>
<evidence type="ECO:0000313" key="1">
    <source>
        <dbReference type="EMBL" id="EPC03652.1"/>
    </source>
</evidence>
<dbReference type="STRING" id="1121939.L861_19150"/>
<dbReference type="InterPro" id="IPR023476">
    <property type="entry name" value="Pep_tRNA_hydro_II_dom_sf"/>
</dbReference>
<dbReference type="eggNOG" id="COG4954">
    <property type="taxonomic scope" value="Bacteria"/>
</dbReference>
<proteinExistence type="predicted"/>
<comment type="caution">
    <text evidence="1">The sequence shown here is derived from an EMBL/GenBank/DDBJ whole genome shotgun (WGS) entry which is preliminary data.</text>
</comment>
<dbReference type="Pfam" id="PF09391">
    <property type="entry name" value="DUF2000"/>
    <property type="match status" value="1"/>
</dbReference>
<gene>
    <name evidence="1" type="ORF">L861_19150</name>
</gene>
<evidence type="ECO:0008006" key="3">
    <source>
        <dbReference type="Google" id="ProtNLM"/>
    </source>
</evidence>
<sequence>MVCYPPDQAKFVDYVDKDENVHPGISHYPFIVLKAENSNKIRRVREEALSQDIKFTDFAHTMMEGGSVAQQALTRETRESDLEYLGICLFGETEVLREFTKKFSLYR</sequence>
<protein>
    <recommendedName>
        <fullName evidence="3">DUF2000 domain-containing protein</fullName>
    </recommendedName>
</protein>
<dbReference type="InterPro" id="IPR018988">
    <property type="entry name" value="DUF2000"/>
</dbReference>
<dbReference type="Proteomes" id="UP000014463">
    <property type="component" value="Unassembled WGS sequence"/>
</dbReference>
<accession>S2KNG8</accession>
<name>S2KNG8_LITA3</name>
<evidence type="ECO:0000313" key="2">
    <source>
        <dbReference type="Proteomes" id="UP000014463"/>
    </source>
</evidence>
<dbReference type="SUPFAM" id="SSF102462">
    <property type="entry name" value="Peptidyl-tRNA hydrolase II"/>
    <property type="match status" value="1"/>
</dbReference>
<keyword evidence="2" id="KW-1185">Reference proteome</keyword>
<dbReference type="RefSeq" id="WP_016415775.1">
    <property type="nucleotide sequence ID" value="NZ_AUAB01000021.1"/>
</dbReference>
<reference evidence="1 2" key="1">
    <citation type="journal article" date="2013" name="Genome Announc.">
        <title>Draft genome sequence of the moderately halophilic gammaproteobacterium Halomonas anticariensis FP35.</title>
        <authorList>
            <person name="Tahrioui A."/>
            <person name="Quesada E."/>
            <person name="Llamas I."/>
        </authorList>
    </citation>
    <scope>NUCLEOTIDE SEQUENCE [LARGE SCALE GENOMIC DNA]</scope>
    <source>
        <strain evidence="2">DSM 16096 / CECT 5854 / LMG 22089 / FP35</strain>
    </source>
</reference>
<dbReference type="EMBL" id="ASTJ01000012">
    <property type="protein sequence ID" value="EPC03652.1"/>
    <property type="molecule type" value="Genomic_DNA"/>
</dbReference>
<dbReference type="AlphaFoldDB" id="S2KNG8"/>
<organism evidence="1 2">
    <name type="scientific">Litchfieldella anticariensis (strain DSM 16096 / CECT 5854 / CIP 108499 / LMG 22089 / FP35)</name>
    <name type="common">Halomonas anticariensis</name>
    <dbReference type="NCBI Taxonomy" id="1121939"/>
    <lineage>
        <taxon>Bacteria</taxon>
        <taxon>Pseudomonadati</taxon>
        <taxon>Pseudomonadota</taxon>
        <taxon>Gammaproteobacteria</taxon>
        <taxon>Oceanospirillales</taxon>
        <taxon>Halomonadaceae</taxon>
        <taxon>Litchfieldella</taxon>
    </lineage>
</organism>